<dbReference type="AlphaFoldDB" id="A0A2N9ECK9"/>
<organism evidence="2">
    <name type="scientific">Fagus sylvatica</name>
    <name type="common">Beechnut</name>
    <dbReference type="NCBI Taxonomy" id="28930"/>
    <lineage>
        <taxon>Eukaryota</taxon>
        <taxon>Viridiplantae</taxon>
        <taxon>Streptophyta</taxon>
        <taxon>Embryophyta</taxon>
        <taxon>Tracheophyta</taxon>
        <taxon>Spermatophyta</taxon>
        <taxon>Magnoliopsida</taxon>
        <taxon>eudicotyledons</taxon>
        <taxon>Gunneridae</taxon>
        <taxon>Pentapetalae</taxon>
        <taxon>rosids</taxon>
        <taxon>fabids</taxon>
        <taxon>Fagales</taxon>
        <taxon>Fagaceae</taxon>
        <taxon>Fagus</taxon>
    </lineage>
</organism>
<evidence type="ECO:0000313" key="2">
    <source>
        <dbReference type="EMBL" id="SPC72354.1"/>
    </source>
</evidence>
<accession>A0A2N9ECK9</accession>
<feature type="region of interest" description="Disordered" evidence="1">
    <location>
        <begin position="65"/>
        <end position="125"/>
    </location>
</feature>
<evidence type="ECO:0000256" key="1">
    <source>
        <dbReference type="SAM" id="MobiDB-lite"/>
    </source>
</evidence>
<dbReference type="EMBL" id="OIVN01000003">
    <property type="protein sequence ID" value="SPC72354.1"/>
    <property type="molecule type" value="Genomic_DNA"/>
</dbReference>
<name>A0A2N9ECK9_FAGSY</name>
<sequence length="224" mass="25548">MSVLGQNYKNVLKRVRNQVGDKPGGLWVRLQTGIRIVLWTKSSGVELGLGSWVWDSNWIDLERPRQRGETETETERPRQRRSDRDRDGIRDRDGVRERDGVTERERAVEGGSGGVGRRGKRRRRQRGLVRRREQWRTLNVEVVVCRKRRKGVDDVDVGVSASYTALRDQLEAVDAIADATTDPIVLLSLKRQVEAIRQHVLALMIAKSRSSLTQTPSNSSLFLI</sequence>
<proteinExistence type="predicted"/>
<protein>
    <submittedName>
        <fullName evidence="2">Uncharacterized protein</fullName>
    </submittedName>
</protein>
<gene>
    <name evidence="2" type="ORF">FSB_LOCUS236</name>
</gene>
<feature type="compositionally biased region" description="Basic and acidic residues" evidence="1">
    <location>
        <begin position="65"/>
        <end position="108"/>
    </location>
</feature>
<reference evidence="2" key="1">
    <citation type="submission" date="2018-02" db="EMBL/GenBank/DDBJ databases">
        <authorList>
            <person name="Cohen D.B."/>
            <person name="Kent A.D."/>
        </authorList>
    </citation>
    <scope>NUCLEOTIDE SEQUENCE</scope>
</reference>